<keyword evidence="2" id="KW-1133">Transmembrane helix</keyword>
<dbReference type="Proteomes" id="UP000803844">
    <property type="component" value="Unassembled WGS sequence"/>
</dbReference>
<comment type="caution">
    <text evidence="4">The sequence shown here is derived from an EMBL/GenBank/DDBJ whole genome shotgun (WGS) entry which is preliminary data.</text>
</comment>
<keyword evidence="2" id="KW-0812">Transmembrane</keyword>
<organism evidence="4 5">
    <name type="scientific">Cryphonectria parasitica (strain ATCC 38755 / EP155)</name>
    <dbReference type="NCBI Taxonomy" id="660469"/>
    <lineage>
        <taxon>Eukaryota</taxon>
        <taxon>Fungi</taxon>
        <taxon>Dikarya</taxon>
        <taxon>Ascomycota</taxon>
        <taxon>Pezizomycotina</taxon>
        <taxon>Sordariomycetes</taxon>
        <taxon>Sordariomycetidae</taxon>
        <taxon>Diaporthales</taxon>
        <taxon>Cryphonectriaceae</taxon>
        <taxon>Cryphonectria-Endothia species complex</taxon>
        <taxon>Cryphonectria</taxon>
    </lineage>
</organism>
<feature type="compositionally biased region" description="Low complexity" evidence="1">
    <location>
        <begin position="136"/>
        <end position="229"/>
    </location>
</feature>
<keyword evidence="3" id="KW-0732">Signal</keyword>
<evidence type="ECO:0000256" key="1">
    <source>
        <dbReference type="SAM" id="MobiDB-lite"/>
    </source>
</evidence>
<gene>
    <name evidence="4" type="ORF">M406DRAFT_355762</name>
</gene>
<feature type="compositionally biased region" description="Acidic residues" evidence="1">
    <location>
        <begin position="100"/>
        <end position="118"/>
    </location>
</feature>
<accession>A0A9P4Y7E2</accession>
<evidence type="ECO:0000313" key="5">
    <source>
        <dbReference type="Proteomes" id="UP000803844"/>
    </source>
</evidence>
<keyword evidence="5" id="KW-1185">Reference proteome</keyword>
<dbReference type="AlphaFoldDB" id="A0A9P4Y7E2"/>
<dbReference type="EMBL" id="MU032346">
    <property type="protein sequence ID" value="KAF3767918.1"/>
    <property type="molecule type" value="Genomic_DNA"/>
</dbReference>
<feature type="signal peptide" evidence="3">
    <location>
        <begin position="1"/>
        <end position="25"/>
    </location>
</feature>
<feature type="region of interest" description="Disordered" evidence="1">
    <location>
        <begin position="132"/>
        <end position="231"/>
    </location>
</feature>
<evidence type="ECO:0000313" key="4">
    <source>
        <dbReference type="EMBL" id="KAF3767918.1"/>
    </source>
</evidence>
<name>A0A9P4Y7E2_CRYP1</name>
<reference evidence="4" key="1">
    <citation type="journal article" date="2020" name="Phytopathology">
        <title>Genome sequence of the chestnut blight fungus Cryphonectria parasitica EP155: A fundamental resource for an archetypical invasive plant pathogen.</title>
        <authorList>
            <person name="Crouch J.A."/>
            <person name="Dawe A."/>
            <person name="Aerts A."/>
            <person name="Barry K."/>
            <person name="Churchill A.C.L."/>
            <person name="Grimwood J."/>
            <person name="Hillman B."/>
            <person name="Milgroom M.G."/>
            <person name="Pangilinan J."/>
            <person name="Smith M."/>
            <person name="Salamov A."/>
            <person name="Schmutz J."/>
            <person name="Yadav J."/>
            <person name="Grigoriev I.V."/>
            <person name="Nuss D."/>
        </authorList>
    </citation>
    <scope>NUCLEOTIDE SEQUENCE</scope>
    <source>
        <strain evidence="4">EP155</strain>
    </source>
</reference>
<evidence type="ECO:0000256" key="3">
    <source>
        <dbReference type="SAM" id="SignalP"/>
    </source>
</evidence>
<dbReference type="GeneID" id="63840378"/>
<evidence type="ECO:0008006" key="6">
    <source>
        <dbReference type="Google" id="ProtNLM"/>
    </source>
</evidence>
<proteinExistence type="predicted"/>
<feature type="chain" id="PRO_5040216475" description="Extracellular membrane protein CFEM domain-containing protein" evidence="3">
    <location>
        <begin position="26"/>
        <end position="283"/>
    </location>
</feature>
<keyword evidence="2" id="KW-0472">Membrane</keyword>
<evidence type="ECO:0000256" key="2">
    <source>
        <dbReference type="SAM" id="Phobius"/>
    </source>
</evidence>
<sequence>MKISTTQKSALATAAALLLANLATAHPHHRIHKLGCRSTDGEQIASMIACGQPEDVRGCLEHVGVDAAVLELCLLEAGCGLEESETEAFWAAERCRGEENTGEEGDDYEEDDEQEGQDAGDQYVVELRELHRRADSTTTTASSTATSTASTSTSSTDTTTSTATSATTTSSSSATSTSATSTSSSASAASTTSSTSASSSTASSTSSSTSSTTSSSASSTSTSSSSSSSDEFPTIGYFVAALLALFVAGCASFICFSCCAERRRRKAAIRRAEAKEALADMHS</sequence>
<dbReference type="RefSeq" id="XP_040778879.1">
    <property type="nucleotide sequence ID" value="XM_040923249.1"/>
</dbReference>
<feature type="region of interest" description="Disordered" evidence="1">
    <location>
        <begin position="97"/>
        <end position="118"/>
    </location>
</feature>
<feature type="transmembrane region" description="Helical" evidence="2">
    <location>
        <begin position="235"/>
        <end position="260"/>
    </location>
</feature>
<protein>
    <recommendedName>
        <fullName evidence="6">Extracellular membrane protein CFEM domain-containing protein</fullName>
    </recommendedName>
</protein>